<comment type="catalytic activity">
    <reaction evidence="7 8">
        <text>shikimate + NADP(+) = 3-dehydroshikimate + NADPH + H(+)</text>
        <dbReference type="Rhea" id="RHEA:17737"/>
        <dbReference type="ChEBI" id="CHEBI:15378"/>
        <dbReference type="ChEBI" id="CHEBI:16630"/>
        <dbReference type="ChEBI" id="CHEBI:36208"/>
        <dbReference type="ChEBI" id="CHEBI:57783"/>
        <dbReference type="ChEBI" id="CHEBI:58349"/>
        <dbReference type="EC" id="1.1.1.25"/>
    </reaction>
</comment>
<feature type="binding site" evidence="8">
    <location>
        <position position="220"/>
    </location>
    <ligand>
        <name>shikimate</name>
        <dbReference type="ChEBI" id="CHEBI:36208"/>
    </ligand>
</feature>
<evidence type="ECO:0000256" key="3">
    <source>
        <dbReference type="ARBA" id="ARBA00022605"/>
    </source>
</evidence>
<proteinExistence type="inferred from homology"/>
<dbReference type="EMBL" id="CP002049">
    <property type="protein sequence ID" value="ADI13646.1"/>
    <property type="molecule type" value="Genomic_DNA"/>
</dbReference>
<dbReference type="GO" id="GO:0009423">
    <property type="term" value="P:chorismate biosynthetic process"/>
    <property type="evidence" value="ECO:0007669"/>
    <property type="project" value="UniProtKB-UniRule"/>
</dbReference>
<dbReference type="GO" id="GO:0005829">
    <property type="term" value="C:cytosol"/>
    <property type="evidence" value="ECO:0007669"/>
    <property type="project" value="TreeGrafter"/>
</dbReference>
<dbReference type="eggNOG" id="COG0169">
    <property type="taxonomic scope" value="Bacteria"/>
</dbReference>
<feature type="binding site" evidence="8">
    <location>
        <position position="86"/>
    </location>
    <ligand>
        <name>shikimate</name>
        <dbReference type="ChEBI" id="CHEBI:36208"/>
    </ligand>
</feature>
<dbReference type="InterPro" id="IPR036291">
    <property type="entry name" value="NAD(P)-bd_dom_sf"/>
</dbReference>
<dbReference type="SUPFAM" id="SSF51735">
    <property type="entry name" value="NAD(P)-binding Rossmann-fold domains"/>
    <property type="match status" value="1"/>
</dbReference>
<evidence type="ECO:0000259" key="11">
    <source>
        <dbReference type="Pfam" id="PF18317"/>
    </source>
</evidence>
<feature type="active site" description="Proton acceptor" evidence="8">
    <location>
        <position position="65"/>
    </location>
</feature>
<keyword evidence="13" id="KW-1185">Reference proteome</keyword>
<dbReference type="InterPro" id="IPR041121">
    <property type="entry name" value="SDH_C"/>
</dbReference>
<comment type="pathway">
    <text evidence="1 8">Metabolic intermediate biosynthesis; chorismate biosynthesis; chorismate from D-erythrose 4-phosphate and phosphoenolpyruvate: step 4/7.</text>
</comment>
<evidence type="ECO:0000256" key="5">
    <source>
        <dbReference type="ARBA" id="ARBA00023002"/>
    </source>
</evidence>
<evidence type="ECO:0000256" key="8">
    <source>
        <dbReference type="HAMAP-Rule" id="MF_00222"/>
    </source>
</evidence>
<evidence type="ECO:0000313" key="12">
    <source>
        <dbReference type="EMBL" id="ADI13646.1"/>
    </source>
</evidence>
<dbReference type="SUPFAM" id="SSF53223">
    <property type="entry name" value="Aminoacid dehydrogenase-like, N-terminal domain"/>
    <property type="match status" value="1"/>
</dbReference>
<evidence type="ECO:0000256" key="4">
    <source>
        <dbReference type="ARBA" id="ARBA00022857"/>
    </source>
</evidence>
<dbReference type="GO" id="GO:0008652">
    <property type="term" value="P:amino acid biosynthetic process"/>
    <property type="evidence" value="ECO:0007669"/>
    <property type="project" value="UniProtKB-KW"/>
</dbReference>
<evidence type="ECO:0000256" key="7">
    <source>
        <dbReference type="ARBA" id="ARBA00049442"/>
    </source>
</evidence>
<feature type="binding site" evidence="8">
    <location>
        <position position="248"/>
    </location>
    <ligand>
        <name>shikimate</name>
        <dbReference type="ChEBI" id="CHEBI:36208"/>
    </ligand>
</feature>
<feature type="binding site" evidence="8">
    <location>
        <position position="218"/>
    </location>
    <ligand>
        <name>NADP(+)</name>
        <dbReference type="ChEBI" id="CHEBI:58349"/>
    </ligand>
</feature>
<dbReference type="PANTHER" id="PTHR21089">
    <property type="entry name" value="SHIKIMATE DEHYDROGENASE"/>
    <property type="match status" value="1"/>
</dbReference>
<feature type="binding site" evidence="8">
    <location>
        <position position="77"/>
    </location>
    <ligand>
        <name>NADP(+)</name>
        <dbReference type="ChEBI" id="CHEBI:58349"/>
    </ligand>
</feature>
<dbReference type="UniPathway" id="UPA00053">
    <property type="reaction ID" value="UER00087"/>
</dbReference>
<dbReference type="HAMAP" id="MF_00222">
    <property type="entry name" value="Shikimate_DH_AroE"/>
    <property type="match status" value="1"/>
</dbReference>
<dbReference type="RefSeq" id="WP_013177026.1">
    <property type="nucleotide sequence ID" value="NC_014221.1"/>
</dbReference>
<dbReference type="PANTHER" id="PTHR21089:SF1">
    <property type="entry name" value="BIFUNCTIONAL 3-DEHYDROQUINATE DEHYDRATASE_SHIKIMATE DEHYDROGENASE, CHLOROPLASTIC"/>
    <property type="match status" value="1"/>
</dbReference>
<dbReference type="STRING" id="649638.Trad_0509"/>
<feature type="binding site" evidence="8">
    <location>
        <position position="61"/>
    </location>
    <ligand>
        <name>shikimate</name>
        <dbReference type="ChEBI" id="CHEBI:36208"/>
    </ligand>
</feature>
<dbReference type="GO" id="GO:0019632">
    <property type="term" value="P:shikimate metabolic process"/>
    <property type="evidence" value="ECO:0007669"/>
    <property type="project" value="InterPro"/>
</dbReference>
<name>D7CSB4_TRURR</name>
<keyword evidence="6 8" id="KW-0057">Aromatic amino acid biosynthesis</keyword>
<comment type="function">
    <text evidence="8">Involved in the biosynthesis of the chorismate, which leads to the biosynthesis of aromatic amino acids. Catalyzes the reversible NADPH linked reduction of 3-dehydroshikimate (DHSA) to yield shikimate (SA).</text>
</comment>
<reference evidence="13" key="1">
    <citation type="submission" date="2010-05" db="EMBL/GenBank/DDBJ databases">
        <title>The complete genome of Truepera radiovictris DSM 17093.</title>
        <authorList>
            <consortium name="US DOE Joint Genome Institute (JGI-PGF)"/>
            <person name="Lucas S."/>
            <person name="Copeland A."/>
            <person name="Lapidus A."/>
            <person name="Glavina del Rio T."/>
            <person name="Dalin E."/>
            <person name="Tice H."/>
            <person name="Bruce D."/>
            <person name="Goodwin L."/>
            <person name="Pitluck S."/>
            <person name="Kyrpides N."/>
            <person name="Mavromatis K."/>
            <person name="Ovchinnikova G."/>
            <person name="Munk A.C."/>
            <person name="Detter J.C."/>
            <person name="Han C."/>
            <person name="Tapia R."/>
            <person name="Land M."/>
            <person name="Hauser L."/>
            <person name="Markowitz V."/>
            <person name="Cheng J.-F."/>
            <person name="Hugenholtz P."/>
            <person name="Woyke T."/>
            <person name="Wu D."/>
            <person name="Tindall B."/>
            <person name="Pomrenke H.G."/>
            <person name="Brambilla E."/>
            <person name="Klenk H.-P."/>
            <person name="Eisen J.A."/>
        </authorList>
    </citation>
    <scope>NUCLEOTIDE SEQUENCE [LARGE SCALE GENOMIC DNA]</scope>
    <source>
        <strain evidence="13">DSM 17093 / CIP 108686 / LMG 22925 / RQ-24</strain>
    </source>
</reference>
<dbReference type="AlphaFoldDB" id="D7CSB4"/>
<dbReference type="Pfam" id="PF18317">
    <property type="entry name" value="SDH_C"/>
    <property type="match status" value="1"/>
</dbReference>
<keyword evidence="3 8" id="KW-0028">Amino-acid biosynthesis</keyword>
<feature type="binding site" evidence="8">
    <location>
        <begin position="150"/>
        <end position="155"/>
    </location>
    <ligand>
        <name>NADP(+)</name>
        <dbReference type="ChEBI" id="CHEBI:58349"/>
    </ligand>
</feature>
<comment type="similarity">
    <text evidence="8">Belongs to the shikimate dehydrogenase family.</text>
</comment>
<dbReference type="Proteomes" id="UP000000379">
    <property type="component" value="Chromosome"/>
</dbReference>
<dbReference type="NCBIfam" id="NF001319">
    <property type="entry name" value="PRK00258.3-3"/>
    <property type="match status" value="1"/>
</dbReference>
<dbReference type="KEGG" id="tra:Trad_0509"/>
<feature type="domain" description="SDH C-terminal" evidence="11">
    <location>
        <begin position="241"/>
        <end position="271"/>
    </location>
</feature>
<protein>
    <recommendedName>
        <fullName evidence="2 8">Shikimate dehydrogenase (NADP(+))</fullName>
        <shortName evidence="8">SDH</shortName>
        <ecNumber evidence="2 8">1.1.1.25</ecNumber>
    </recommendedName>
</protein>
<dbReference type="NCBIfam" id="TIGR00507">
    <property type="entry name" value="aroE"/>
    <property type="match status" value="1"/>
</dbReference>
<keyword evidence="5 8" id="KW-0560">Oxidoreductase</keyword>
<keyword evidence="4 8" id="KW-0521">NADP</keyword>
<evidence type="ECO:0000256" key="6">
    <source>
        <dbReference type="ARBA" id="ARBA00023141"/>
    </source>
</evidence>
<gene>
    <name evidence="8" type="primary">aroE</name>
    <name evidence="12" type="ordered locus">Trad_0509</name>
</gene>
<dbReference type="InterPro" id="IPR011342">
    <property type="entry name" value="Shikimate_DH"/>
</dbReference>
<dbReference type="InterPro" id="IPR013708">
    <property type="entry name" value="Shikimate_DH-bd_N"/>
</dbReference>
<organism evidence="12 13">
    <name type="scientific">Truepera radiovictrix (strain DSM 17093 / CIP 108686 / LMG 22925 / RQ-24)</name>
    <dbReference type="NCBI Taxonomy" id="649638"/>
    <lineage>
        <taxon>Bacteria</taxon>
        <taxon>Thermotogati</taxon>
        <taxon>Deinococcota</taxon>
        <taxon>Deinococci</taxon>
        <taxon>Trueperales</taxon>
        <taxon>Trueperaceae</taxon>
        <taxon>Truepera</taxon>
    </lineage>
</organism>
<evidence type="ECO:0000256" key="1">
    <source>
        <dbReference type="ARBA" id="ARBA00004871"/>
    </source>
</evidence>
<dbReference type="GO" id="GO:0009073">
    <property type="term" value="P:aromatic amino acid family biosynthetic process"/>
    <property type="evidence" value="ECO:0007669"/>
    <property type="project" value="UniProtKB-KW"/>
</dbReference>
<dbReference type="InterPro" id="IPR006151">
    <property type="entry name" value="Shikm_DH/Glu-tRNA_Rdtase"/>
</dbReference>
<dbReference type="EC" id="1.1.1.25" evidence="2 8"/>
<sequence>MKRAFLLAGSASYTLSPAMHNAAFRALGARAHYEALALAAAELPEAVARLRDPGCLGANVTIPHKLAVVPLLDTLSEAARATGAVNTIVNRGGALEGHNTDAAGFMRALKEDGGYDPAGQEVVLLGAGGSARAVAYALLRSGVARLAVYNRTLERAHALARALGPYGELEVLSPAQLKGRVRSAALLVNTTSVGLSGVQEGASPLPEDALPRAMVCDIIYRPPQTTLLKRASAAGLAVQNGLPMLVYQGAEALTLWTGLPAPVAVMRAAAEAALAA</sequence>
<dbReference type="GO" id="GO:0004764">
    <property type="term" value="F:shikimate 3-dehydrogenase (NADP+) activity"/>
    <property type="evidence" value="ECO:0007669"/>
    <property type="project" value="UniProtKB-UniRule"/>
</dbReference>
<dbReference type="CDD" id="cd01065">
    <property type="entry name" value="NAD_bind_Shikimate_DH"/>
    <property type="match status" value="1"/>
</dbReference>
<dbReference type="GO" id="GO:0050661">
    <property type="term" value="F:NADP binding"/>
    <property type="evidence" value="ECO:0007669"/>
    <property type="project" value="InterPro"/>
</dbReference>
<dbReference type="Gene3D" id="3.40.50.10860">
    <property type="entry name" value="Leucine Dehydrogenase, chain A, domain 1"/>
    <property type="match status" value="1"/>
</dbReference>
<comment type="subunit">
    <text evidence="8">Homodimer.</text>
</comment>
<accession>D7CSB4</accession>
<feature type="domain" description="Shikimate dehydrogenase substrate binding N-terminal" evidence="10">
    <location>
        <begin position="10"/>
        <end position="88"/>
    </location>
</feature>
<feature type="domain" description="Quinate/shikimate 5-dehydrogenase/glutamyl-tRNA reductase" evidence="9">
    <location>
        <begin position="118"/>
        <end position="192"/>
    </location>
</feature>
<evidence type="ECO:0000259" key="9">
    <source>
        <dbReference type="Pfam" id="PF01488"/>
    </source>
</evidence>
<reference evidence="12 13" key="2">
    <citation type="journal article" date="2011" name="Stand. Genomic Sci.">
        <title>Complete genome sequence of Truepera radiovictrix type strain (RQ-24).</title>
        <authorList>
            <person name="Ivanova N."/>
            <person name="Rohde C."/>
            <person name="Munk C."/>
            <person name="Nolan M."/>
            <person name="Lucas S."/>
            <person name="Del Rio T.G."/>
            <person name="Tice H."/>
            <person name="Deshpande S."/>
            <person name="Cheng J.F."/>
            <person name="Tapia R."/>
            <person name="Han C."/>
            <person name="Goodwin L."/>
            <person name="Pitluck S."/>
            <person name="Liolios K."/>
            <person name="Mavromatis K."/>
            <person name="Mikhailova N."/>
            <person name="Pati A."/>
            <person name="Chen A."/>
            <person name="Palaniappan K."/>
            <person name="Land M."/>
            <person name="Hauser L."/>
            <person name="Chang Y.J."/>
            <person name="Jeffries C.D."/>
            <person name="Brambilla E."/>
            <person name="Rohde M."/>
            <person name="Goker M."/>
            <person name="Tindall B.J."/>
            <person name="Woyke T."/>
            <person name="Bristow J."/>
            <person name="Eisen J.A."/>
            <person name="Markowitz V."/>
            <person name="Hugenholtz P."/>
            <person name="Kyrpides N.C."/>
            <person name="Klenk H.P."/>
            <person name="Lapidus A."/>
        </authorList>
    </citation>
    <scope>NUCLEOTIDE SEQUENCE [LARGE SCALE GENOMIC DNA]</scope>
    <source>
        <strain evidence="13">DSM 17093 / CIP 108686 / LMG 22925 / RQ-24</strain>
    </source>
</reference>
<dbReference type="Pfam" id="PF08501">
    <property type="entry name" value="Shikimate_dh_N"/>
    <property type="match status" value="1"/>
</dbReference>
<dbReference type="Gene3D" id="3.40.50.720">
    <property type="entry name" value="NAD(P)-binding Rossmann-like Domain"/>
    <property type="match status" value="1"/>
</dbReference>
<dbReference type="InterPro" id="IPR022893">
    <property type="entry name" value="Shikimate_DH_fam"/>
</dbReference>
<dbReference type="Pfam" id="PF01488">
    <property type="entry name" value="Shikimate_DH"/>
    <property type="match status" value="1"/>
</dbReference>
<dbReference type="InterPro" id="IPR046346">
    <property type="entry name" value="Aminoacid_DH-like_N_sf"/>
</dbReference>
<evidence type="ECO:0000259" key="10">
    <source>
        <dbReference type="Pfam" id="PF08501"/>
    </source>
</evidence>
<evidence type="ECO:0000313" key="13">
    <source>
        <dbReference type="Proteomes" id="UP000000379"/>
    </source>
</evidence>
<evidence type="ECO:0000256" key="2">
    <source>
        <dbReference type="ARBA" id="ARBA00012962"/>
    </source>
</evidence>
<dbReference type="HOGENOM" id="CLU_044063_0_1_0"/>
<feature type="binding site" evidence="8">
    <location>
        <position position="101"/>
    </location>
    <ligand>
        <name>shikimate</name>
        <dbReference type="ChEBI" id="CHEBI:36208"/>
    </ligand>
</feature>
<feature type="binding site" evidence="8">
    <location>
        <begin position="126"/>
        <end position="130"/>
    </location>
    <ligand>
        <name>NADP(+)</name>
        <dbReference type="ChEBI" id="CHEBI:58349"/>
    </ligand>
</feature>
<feature type="binding site" evidence="8">
    <location>
        <begin position="14"/>
        <end position="16"/>
    </location>
    <ligand>
        <name>shikimate</name>
        <dbReference type="ChEBI" id="CHEBI:36208"/>
    </ligand>
</feature>
<feature type="binding site" evidence="8">
    <location>
        <position position="241"/>
    </location>
    <ligand>
        <name>NADP(+)</name>
        <dbReference type="ChEBI" id="CHEBI:58349"/>
    </ligand>
</feature>